<dbReference type="EMBL" id="PGOL01001992">
    <property type="protein sequence ID" value="PKI51800.1"/>
    <property type="molecule type" value="Genomic_DNA"/>
</dbReference>
<evidence type="ECO:0000313" key="3">
    <source>
        <dbReference type="Proteomes" id="UP000233551"/>
    </source>
</evidence>
<accession>A0A2I0J7E1</accession>
<feature type="coiled-coil region" evidence="1">
    <location>
        <begin position="235"/>
        <end position="269"/>
    </location>
</feature>
<dbReference type="AlphaFoldDB" id="A0A2I0J7E1"/>
<organism evidence="2 3">
    <name type="scientific">Punica granatum</name>
    <name type="common">Pomegranate</name>
    <dbReference type="NCBI Taxonomy" id="22663"/>
    <lineage>
        <taxon>Eukaryota</taxon>
        <taxon>Viridiplantae</taxon>
        <taxon>Streptophyta</taxon>
        <taxon>Embryophyta</taxon>
        <taxon>Tracheophyta</taxon>
        <taxon>Spermatophyta</taxon>
        <taxon>Magnoliopsida</taxon>
        <taxon>eudicotyledons</taxon>
        <taxon>Gunneridae</taxon>
        <taxon>Pentapetalae</taxon>
        <taxon>rosids</taxon>
        <taxon>malvids</taxon>
        <taxon>Myrtales</taxon>
        <taxon>Lythraceae</taxon>
        <taxon>Punica</taxon>
    </lineage>
</organism>
<sequence length="341" mass="38331">MPTRDIVVPNQFATIHSRLAILLGLRDEEIRRELQHGWDHSIRTEWLVDFIYVPSLNATGESYQRDACHGFLLLIFGTILLPYSSNLIDGALAQVILQFLWAARWNLGGPMTIRCPSVIGLPLISHLGSTLIFPGRVIRQLDGHTGSHGQTLQVHSLTSFYKFERFDACGARTLFGLAPVFHLRMAQIPRAPQVDIPDAESFVQGAICTELQTIREEQDRLLCKLVDMCSKLTGHRELQSELAQICARIASQDREIAHLSAMLDRARAKACKVLTTGVASIPYSSACKDGRRTATPHFRTRDFTNADSFSNTTDSSYATCHTRGHIHRTFRRPYRTPSTYQ</sequence>
<dbReference type="Proteomes" id="UP000233551">
    <property type="component" value="Unassembled WGS sequence"/>
</dbReference>
<evidence type="ECO:0000313" key="2">
    <source>
        <dbReference type="EMBL" id="PKI51800.1"/>
    </source>
</evidence>
<keyword evidence="1" id="KW-0175">Coiled coil</keyword>
<protein>
    <submittedName>
        <fullName evidence="2">Uncharacterized protein</fullName>
    </submittedName>
</protein>
<proteinExistence type="predicted"/>
<comment type="caution">
    <text evidence="2">The sequence shown here is derived from an EMBL/GenBank/DDBJ whole genome shotgun (WGS) entry which is preliminary data.</text>
</comment>
<evidence type="ECO:0000256" key="1">
    <source>
        <dbReference type="SAM" id="Coils"/>
    </source>
</evidence>
<name>A0A2I0J7E1_PUNGR</name>
<reference evidence="2 3" key="1">
    <citation type="submission" date="2017-11" db="EMBL/GenBank/DDBJ databases">
        <title>De-novo sequencing of pomegranate (Punica granatum L.) genome.</title>
        <authorList>
            <person name="Akparov Z."/>
            <person name="Amiraslanov A."/>
            <person name="Hajiyeva S."/>
            <person name="Abbasov M."/>
            <person name="Kaur K."/>
            <person name="Hamwieh A."/>
            <person name="Solovyev V."/>
            <person name="Salamov A."/>
            <person name="Braich B."/>
            <person name="Kosarev P."/>
            <person name="Mahmoud A."/>
            <person name="Hajiyev E."/>
            <person name="Babayeva S."/>
            <person name="Izzatullayeva V."/>
            <person name="Mammadov A."/>
            <person name="Mammadov A."/>
            <person name="Sharifova S."/>
            <person name="Ojaghi J."/>
            <person name="Eynullazada K."/>
            <person name="Bayramov B."/>
            <person name="Abdulazimova A."/>
            <person name="Shahmuradov I."/>
        </authorList>
    </citation>
    <scope>NUCLEOTIDE SEQUENCE [LARGE SCALE GENOMIC DNA]</scope>
    <source>
        <strain evidence="3">cv. AG2017</strain>
        <tissue evidence="2">Leaf</tissue>
    </source>
</reference>
<gene>
    <name evidence="2" type="ORF">CRG98_027848</name>
</gene>
<keyword evidence="3" id="KW-1185">Reference proteome</keyword>